<organism evidence="2">
    <name type="scientific">freshwater metagenome</name>
    <dbReference type="NCBI Taxonomy" id="449393"/>
    <lineage>
        <taxon>unclassified sequences</taxon>
        <taxon>metagenomes</taxon>
        <taxon>ecological metagenomes</taxon>
    </lineage>
</organism>
<dbReference type="NCBIfam" id="TIGR00079">
    <property type="entry name" value="pept_deformyl"/>
    <property type="match status" value="1"/>
</dbReference>
<dbReference type="EMBL" id="CAFBLQ010000021">
    <property type="protein sequence ID" value="CAB4862585.1"/>
    <property type="molecule type" value="Genomic_DNA"/>
</dbReference>
<dbReference type="GO" id="GO:0042586">
    <property type="term" value="F:peptide deformylase activity"/>
    <property type="evidence" value="ECO:0007669"/>
    <property type="project" value="InterPro"/>
</dbReference>
<accession>A0A6J7D0F8</accession>
<dbReference type="Pfam" id="PF01327">
    <property type="entry name" value="Pep_deformylase"/>
    <property type="match status" value="1"/>
</dbReference>
<reference evidence="2" key="1">
    <citation type="submission" date="2020-05" db="EMBL/GenBank/DDBJ databases">
        <authorList>
            <person name="Chiriac C."/>
            <person name="Salcher M."/>
            <person name="Ghai R."/>
            <person name="Kavagutti S V."/>
        </authorList>
    </citation>
    <scope>NUCLEOTIDE SEQUENCE</scope>
</reference>
<comment type="similarity">
    <text evidence="1">Belongs to the polypeptide deformylase family.</text>
</comment>
<dbReference type="HAMAP" id="MF_00163">
    <property type="entry name" value="Pep_deformylase"/>
    <property type="match status" value="1"/>
</dbReference>
<name>A0A6J7D0F8_9ZZZZ</name>
<dbReference type="SUPFAM" id="SSF56420">
    <property type="entry name" value="Peptide deformylase"/>
    <property type="match status" value="1"/>
</dbReference>
<dbReference type="PRINTS" id="PR01576">
    <property type="entry name" value="PDEFORMYLASE"/>
</dbReference>
<evidence type="ECO:0000313" key="2">
    <source>
        <dbReference type="EMBL" id="CAB4862585.1"/>
    </source>
</evidence>
<gene>
    <name evidence="2" type="ORF">UFOPK3423_00313</name>
</gene>
<dbReference type="CDD" id="cd00487">
    <property type="entry name" value="Pep_deformylase"/>
    <property type="match status" value="1"/>
</dbReference>
<dbReference type="PIRSF" id="PIRSF004749">
    <property type="entry name" value="Pep_def"/>
    <property type="match status" value="1"/>
</dbReference>
<dbReference type="AlphaFoldDB" id="A0A6J7D0F8"/>
<dbReference type="PANTHER" id="PTHR10458:SF22">
    <property type="entry name" value="PEPTIDE DEFORMYLASE"/>
    <property type="match status" value="1"/>
</dbReference>
<dbReference type="NCBIfam" id="NF001159">
    <property type="entry name" value="PRK00150.1-3"/>
    <property type="match status" value="1"/>
</dbReference>
<proteinExistence type="inferred from homology"/>
<dbReference type="PANTHER" id="PTHR10458">
    <property type="entry name" value="PEPTIDE DEFORMYLASE"/>
    <property type="match status" value="1"/>
</dbReference>
<sequence>MNDHVHPHDGDVLEAEVGSRRPDFDEERLARREAALRDVVKFGDPVLKSQALPVTRFDDELRREIARMGELMEASIGIGLAANQVGRLRSLLVYRLDDEGPIQALVNPMIEWASADSEWFEEGCLSLPQVYVDVERPIHVRVRAQDAEGAVLVIEASGLEARVIQHEMDHLDGVLILDRAPRDQRREAMRALRELDLA</sequence>
<dbReference type="InterPro" id="IPR036821">
    <property type="entry name" value="Peptide_deformylase_sf"/>
</dbReference>
<protein>
    <submittedName>
        <fullName evidence="2">Unannotated protein</fullName>
    </submittedName>
</protein>
<dbReference type="InterPro" id="IPR023635">
    <property type="entry name" value="Peptide_deformylase"/>
</dbReference>
<dbReference type="Gene3D" id="3.90.45.10">
    <property type="entry name" value="Peptide deformylase"/>
    <property type="match status" value="1"/>
</dbReference>
<evidence type="ECO:0000256" key="1">
    <source>
        <dbReference type="ARBA" id="ARBA00010759"/>
    </source>
</evidence>